<reference evidence="3 4" key="1">
    <citation type="submission" date="2016-12" db="EMBL/GenBank/DDBJ databases">
        <title>Diversity of luminous bacteria.</title>
        <authorList>
            <person name="Yoshizawa S."/>
            <person name="Kogure K."/>
        </authorList>
    </citation>
    <scope>NUCLEOTIDE SEQUENCE [LARGE SCALE GENOMIC DNA]</scope>
    <source>
        <strain evidence="3 4">SA4-48</strain>
    </source>
</reference>
<dbReference type="SUPFAM" id="SSF48452">
    <property type="entry name" value="TPR-like"/>
    <property type="match status" value="1"/>
</dbReference>
<comment type="caution">
    <text evidence="3">The sequence shown here is derived from an EMBL/GenBank/DDBJ whole genome shotgun (WGS) entry which is preliminary data.</text>
</comment>
<dbReference type="RefSeq" id="WP_105052427.1">
    <property type="nucleotide sequence ID" value="NZ_BMYG01000002.1"/>
</dbReference>
<dbReference type="Proteomes" id="UP000239007">
    <property type="component" value="Unassembled WGS sequence"/>
</dbReference>
<dbReference type="EMBL" id="MSCH01000003">
    <property type="protein sequence ID" value="PQJ53927.1"/>
    <property type="molecule type" value="Genomic_DNA"/>
</dbReference>
<dbReference type="Pfam" id="PF13369">
    <property type="entry name" value="Transglut_core2"/>
    <property type="match status" value="1"/>
</dbReference>
<feature type="domain" description="Protein SirB1 N-terminal" evidence="2">
    <location>
        <begin position="36"/>
        <end position="147"/>
    </location>
</feature>
<evidence type="ECO:0000259" key="2">
    <source>
        <dbReference type="Pfam" id="PF13369"/>
    </source>
</evidence>
<proteinExistence type="inferred from homology"/>
<keyword evidence="4" id="KW-1185">Reference proteome</keyword>
<dbReference type="OrthoDB" id="232498at2"/>
<accession>A0A2S7UVE0</accession>
<sequence>MSANWLYESDKPEDLLREVILLESSWQDEFFIDDIDLQLAELTAQLSASIDKTESVQEQLYQAVDCLIDELAITGPGLQDLPESSLANLSFCIMHRTGNEMTLAVLFRYLLRQLGFNALISELEEGMALVIRISSSELIILDALSGATEYLISNDDVKNSLVSDIAAYAKEIPHDELVKTLISDQKLALLDEGMFEEALTCVETLMDLLPEDPYERRDRGLVLNQLDCGKWAKDDFDYFIKACPNDPMAMFIRLQLEEQSHIVETIH</sequence>
<gene>
    <name evidence="3" type="ORF">BTO11_09810</name>
</gene>
<dbReference type="Pfam" id="PF13371">
    <property type="entry name" value="TPR_9"/>
    <property type="match status" value="1"/>
</dbReference>
<dbReference type="AlphaFoldDB" id="A0A2S7UVE0"/>
<dbReference type="InterPro" id="IPR011990">
    <property type="entry name" value="TPR-like_helical_dom_sf"/>
</dbReference>
<evidence type="ECO:0000313" key="4">
    <source>
        <dbReference type="Proteomes" id="UP000239007"/>
    </source>
</evidence>
<evidence type="ECO:0000313" key="3">
    <source>
        <dbReference type="EMBL" id="PQJ53927.1"/>
    </source>
</evidence>
<evidence type="ECO:0000256" key="1">
    <source>
        <dbReference type="ARBA" id="ARBA00007100"/>
    </source>
</evidence>
<organism evidence="3 4">
    <name type="scientific">Psychrosphaera saromensis</name>
    <dbReference type="NCBI Taxonomy" id="716813"/>
    <lineage>
        <taxon>Bacteria</taxon>
        <taxon>Pseudomonadati</taxon>
        <taxon>Pseudomonadota</taxon>
        <taxon>Gammaproteobacteria</taxon>
        <taxon>Alteromonadales</taxon>
        <taxon>Pseudoalteromonadaceae</taxon>
        <taxon>Psychrosphaera</taxon>
    </lineage>
</organism>
<comment type="similarity">
    <text evidence="1">Belongs to the UPF0162 family.</text>
</comment>
<dbReference type="InterPro" id="IPR032698">
    <property type="entry name" value="SirB1_N"/>
</dbReference>
<protein>
    <recommendedName>
        <fullName evidence="2">Protein SirB1 N-terminal domain-containing protein</fullName>
    </recommendedName>
</protein>
<name>A0A2S7UVE0_9GAMM</name>